<dbReference type="GO" id="GO:0016829">
    <property type="term" value="F:lyase activity"/>
    <property type="evidence" value="ECO:0007669"/>
    <property type="project" value="InterPro"/>
</dbReference>
<dbReference type="Gene3D" id="3.30.1330.120">
    <property type="entry name" value="2-methylcitrate dehydratase PrpD"/>
    <property type="match status" value="1"/>
</dbReference>
<dbReference type="AlphaFoldDB" id="A0A0B3S3Y9"/>
<dbReference type="InterPro" id="IPR042188">
    <property type="entry name" value="MmgE/PrpD_sf_2"/>
</dbReference>
<dbReference type="InterPro" id="IPR045337">
    <property type="entry name" value="MmgE_PrpD_C"/>
</dbReference>
<accession>A0A0B3S3Y9</accession>
<dbReference type="STRING" id="561184.SAMN05216376_101127"/>
<dbReference type="OrthoDB" id="9795089at2"/>
<dbReference type="PANTHER" id="PTHR16943:SF8">
    <property type="entry name" value="2-METHYLCITRATE DEHYDRATASE"/>
    <property type="match status" value="1"/>
</dbReference>
<proteinExistence type="inferred from homology"/>
<dbReference type="Pfam" id="PF03972">
    <property type="entry name" value="MmgE_PrpD_N"/>
    <property type="match status" value="1"/>
</dbReference>
<name>A0A0B3S3Y9_9RHOB</name>
<dbReference type="InterPro" id="IPR042183">
    <property type="entry name" value="MmgE/PrpD_sf_1"/>
</dbReference>
<dbReference type="SUPFAM" id="SSF103378">
    <property type="entry name" value="2-methylcitrate dehydratase PrpD"/>
    <property type="match status" value="1"/>
</dbReference>
<sequence length="424" mass="44190">MTSPFTPIIEAARAADTETARAIMALSALDWAACGIAGQGEPVSQLTRALAEDEGGTPQATLFGGGRAPMRSAALVNGAASHALDYDDTHFAHIGHPSVAVLPAALAVAERLDKPLQQILAAARLGAEASVRFGLRFGRSHYQAGYHQTATAGAFGACLAAAELMDLTEDQCLHALGLTATRASGLKSQFGTMGKPFNAGIAAANGVEAAFLAARGFISNPDALDCTNGFVQTHLCDGSTDQPSGALLESLSHKFHACCHGLHATLEALATMPDLDPAQITGITVFTHPRWLTVCNLPAPTTGLGAKFSYRTAVALALLGHDTAALETYSDALCADPAVIALRDRVEVVGKDELKETEALVTLDGPKEGRMASFDLESPMTLDTRRDRLHAKAAALVGETRAQALWQAVDRGDRAGFCGLLAQA</sequence>
<feature type="domain" description="MmgE/PrpD C-terminal" evidence="3">
    <location>
        <begin position="256"/>
        <end position="358"/>
    </location>
</feature>
<comment type="caution">
    <text evidence="4">The sequence shown here is derived from an EMBL/GenBank/DDBJ whole genome shotgun (WGS) entry which is preliminary data.</text>
</comment>
<protein>
    <submittedName>
        <fullName evidence="4">MmgE/PrpD family protein</fullName>
    </submittedName>
</protein>
<dbReference type="InterPro" id="IPR036148">
    <property type="entry name" value="MmgE/PrpD_sf"/>
</dbReference>
<evidence type="ECO:0000259" key="2">
    <source>
        <dbReference type="Pfam" id="PF03972"/>
    </source>
</evidence>
<dbReference type="EMBL" id="JSUQ01000006">
    <property type="protein sequence ID" value="KHQ53738.1"/>
    <property type="molecule type" value="Genomic_DNA"/>
</dbReference>
<dbReference type="PANTHER" id="PTHR16943">
    <property type="entry name" value="2-METHYLCITRATE DEHYDRATASE-RELATED"/>
    <property type="match status" value="1"/>
</dbReference>
<comment type="similarity">
    <text evidence="1">Belongs to the PrpD family.</text>
</comment>
<organism evidence="4 5">
    <name type="scientific">Mameliella alba</name>
    <dbReference type="NCBI Taxonomy" id="561184"/>
    <lineage>
        <taxon>Bacteria</taxon>
        <taxon>Pseudomonadati</taxon>
        <taxon>Pseudomonadota</taxon>
        <taxon>Alphaproteobacteria</taxon>
        <taxon>Rhodobacterales</taxon>
        <taxon>Roseobacteraceae</taxon>
        <taxon>Mameliella</taxon>
    </lineage>
</organism>
<evidence type="ECO:0000256" key="1">
    <source>
        <dbReference type="ARBA" id="ARBA00006174"/>
    </source>
</evidence>
<reference evidence="4 5" key="1">
    <citation type="submission" date="2014-10" db="EMBL/GenBank/DDBJ databases">
        <title>Genome sequence of Ponticoccus sp. strain UMTAT08 isolated from clonal culture of toxic dinoflagellate Alexandrium tamiyavanichii.</title>
        <authorList>
            <person name="Gan H.Y."/>
            <person name="Muhd D.-D."/>
            <person name="Mohd Noor M.E."/>
            <person name="Yeong Y.S."/>
            <person name="Usup G."/>
        </authorList>
    </citation>
    <scope>NUCLEOTIDE SEQUENCE [LARGE SCALE GENOMIC DNA]</scope>
    <source>
        <strain evidence="4 5">UMTAT08</strain>
    </source>
</reference>
<dbReference type="Proteomes" id="UP000030960">
    <property type="component" value="Unassembled WGS sequence"/>
</dbReference>
<evidence type="ECO:0000313" key="4">
    <source>
        <dbReference type="EMBL" id="KHQ53738.1"/>
    </source>
</evidence>
<dbReference type="InterPro" id="IPR005656">
    <property type="entry name" value="MmgE_PrpD"/>
</dbReference>
<dbReference type="RefSeq" id="WP_043139774.1">
    <property type="nucleotide sequence ID" value="NZ_JSUQ01000006.1"/>
</dbReference>
<feature type="domain" description="MmgE/PrpD N-terminal" evidence="2">
    <location>
        <begin position="12"/>
        <end position="236"/>
    </location>
</feature>
<evidence type="ECO:0000313" key="5">
    <source>
        <dbReference type="Proteomes" id="UP000030960"/>
    </source>
</evidence>
<dbReference type="Pfam" id="PF19305">
    <property type="entry name" value="MmgE_PrpD_C"/>
    <property type="match status" value="1"/>
</dbReference>
<dbReference type="InterPro" id="IPR045336">
    <property type="entry name" value="MmgE_PrpD_N"/>
</dbReference>
<dbReference type="Gene3D" id="1.10.4100.10">
    <property type="entry name" value="2-methylcitrate dehydratase PrpD"/>
    <property type="match status" value="1"/>
</dbReference>
<gene>
    <name evidence="4" type="ORF">OA50_01727</name>
</gene>
<keyword evidence="5" id="KW-1185">Reference proteome</keyword>
<dbReference type="PATRIC" id="fig|1515334.3.peg.1736"/>
<evidence type="ECO:0000259" key="3">
    <source>
        <dbReference type="Pfam" id="PF19305"/>
    </source>
</evidence>